<reference evidence="1 2" key="1">
    <citation type="submission" date="2014-04" db="EMBL/GenBank/DDBJ databases">
        <authorList>
            <consortium name="DOE Joint Genome Institute"/>
            <person name="Kuo A."/>
            <person name="Kohler A."/>
            <person name="Jargeat P."/>
            <person name="Nagy L.G."/>
            <person name="Floudas D."/>
            <person name="Copeland A."/>
            <person name="Barry K.W."/>
            <person name="Cichocki N."/>
            <person name="Veneault-Fourrey C."/>
            <person name="LaButti K."/>
            <person name="Lindquist E.A."/>
            <person name="Lipzen A."/>
            <person name="Lundell T."/>
            <person name="Morin E."/>
            <person name="Murat C."/>
            <person name="Sun H."/>
            <person name="Tunlid A."/>
            <person name="Henrissat B."/>
            <person name="Grigoriev I.V."/>
            <person name="Hibbett D.S."/>
            <person name="Martin F."/>
            <person name="Nordberg H.P."/>
            <person name="Cantor M.N."/>
            <person name="Hua S.X."/>
        </authorList>
    </citation>
    <scope>NUCLEOTIDE SEQUENCE [LARGE SCALE GENOMIC DNA]</scope>
    <source>
        <strain evidence="1 2">Ve08.2h10</strain>
    </source>
</reference>
<organism evidence="1 2">
    <name type="scientific">Paxillus rubicundulus Ve08.2h10</name>
    <dbReference type="NCBI Taxonomy" id="930991"/>
    <lineage>
        <taxon>Eukaryota</taxon>
        <taxon>Fungi</taxon>
        <taxon>Dikarya</taxon>
        <taxon>Basidiomycota</taxon>
        <taxon>Agaricomycotina</taxon>
        <taxon>Agaricomycetes</taxon>
        <taxon>Agaricomycetidae</taxon>
        <taxon>Boletales</taxon>
        <taxon>Paxilineae</taxon>
        <taxon>Paxillaceae</taxon>
        <taxon>Paxillus</taxon>
    </lineage>
</organism>
<evidence type="ECO:0000313" key="1">
    <source>
        <dbReference type="EMBL" id="KIK99154.1"/>
    </source>
</evidence>
<reference evidence="2" key="2">
    <citation type="submission" date="2015-01" db="EMBL/GenBank/DDBJ databases">
        <title>Evolutionary Origins and Diversification of the Mycorrhizal Mutualists.</title>
        <authorList>
            <consortium name="DOE Joint Genome Institute"/>
            <consortium name="Mycorrhizal Genomics Consortium"/>
            <person name="Kohler A."/>
            <person name="Kuo A."/>
            <person name="Nagy L.G."/>
            <person name="Floudas D."/>
            <person name="Copeland A."/>
            <person name="Barry K.W."/>
            <person name="Cichocki N."/>
            <person name="Veneault-Fourrey C."/>
            <person name="LaButti K."/>
            <person name="Lindquist E.A."/>
            <person name="Lipzen A."/>
            <person name="Lundell T."/>
            <person name="Morin E."/>
            <person name="Murat C."/>
            <person name="Riley R."/>
            <person name="Ohm R."/>
            <person name="Sun H."/>
            <person name="Tunlid A."/>
            <person name="Henrissat B."/>
            <person name="Grigoriev I.V."/>
            <person name="Hibbett D.S."/>
            <person name="Martin F."/>
        </authorList>
    </citation>
    <scope>NUCLEOTIDE SEQUENCE [LARGE SCALE GENOMIC DNA]</scope>
    <source>
        <strain evidence="2">Ve08.2h10</strain>
    </source>
</reference>
<keyword evidence="2" id="KW-1185">Reference proteome</keyword>
<dbReference type="AlphaFoldDB" id="A0A0D0E952"/>
<dbReference type="EMBL" id="KN824868">
    <property type="protein sequence ID" value="KIK99154.1"/>
    <property type="molecule type" value="Genomic_DNA"/>
</dbReference>
<dbReference type="Proteomes" id="UP000054538">
    <property type="component" value="Unassembled WGS sequence"/>
</dbReference>
<sequence length="55" mass="6556">MLHRKYYHHPSPVSVLSILAFLLFRGTCRILPSRLVELQQRASYYLWGRKSMTAY</sequence>
<dbReference type="OrthoDB" id="202672at2759"/>
<name>A0A0D0E952_9AGAM</name>
<protein>
    <submittedName>
        <fullName evidence="1">Uncharacterized protein</fullName>
    </submittedName>
</protein>
<gene>
    <name evidence="1" type="ORF">PAXRUDRAFT_823051</name>
</gene>
<evidence type="ECO:0000313" key="2">
    <source>
        <dbReference type="Proteomes" id="UP000054538"/>
    </source>
</evidence>
<proteinExistence type="predicted"/>
<dbReference type="InParanoid" id="A0A0D0E952"/>
<accession>A0A0D0E952</accession>
<dbReference type="HOGENOM" id="CLU_3033061_0_0_1"/>